<dbReference type="Gene3D" id="1.10.472.10">
    <property type="entry name" value="Cyclin-like"/>
    <property type="match status" value="2"/>
</dbReference>
<evidence type="ECO:0000256" key="6">
    <source>
        <dbReference type="ARBA" id="ARBA00061204"/>
    </source>
</evidence>
<keyword evidence="10" id="KW-1185">Reference proteome</keyword>
<sequence>MCMPDEPICETHKWYFSRKEIEDDSPSRKDGIGFGYESHLRESYCKFIQRLGEKLKVPQVKIASGMMLCHRFYMRQSHAKNDWQTIATASLFLACKIGETPCFLKEVVFLAYEMMYEWDPLAPQRIRKKRNVYDKQKEFILTGERLLLSTIAYDFDIQLPYKPLVAALKKLELSDFAKVAWNFVNDSLRTTLCLQYKPHYIAAGCVFLAATVMKNVELLTKKNKFWWLEFEVSPKQLKEVIEHMMLKLLKKDTIQAPPTAHGRITGSEDLDLKAVGNSPQTCISGGSAADFDSSYRTLVEAGAAKSNNSQNLERGDHCLSVKEAFPCQISESGSATSVAKDGDRQVKSKTVESDQKSSYKIFPRQNDYRKIDTSRIREALKRKRYNAAVNMKLVDSINAEMDSEAWIERELENGIELEYSSLAKKQSKEVVVSF</sequence>
<dbReference type="EMBL" id="RXIC02000020">
    <property type="protein sequence ID" value="KAB1221911.1"/>
    <property type="molecule type" value="Genomic_DNA"/>
</dbReference>
<name>A0A6A1W9L8_9ROSI</name>
<evidence type="ECO:0000256" key="1">
    <source>
        <dbReference type="ARBA" id="ARBA00011177"/>
    </source>
</evidence>
<dbReference type="SMART" id="SM00385">
    <property type="entry name" value="CYCLIN"/>
    <property type="match status" value="2"/>
</dbReference>
<dbReference type="InterPro" id="IPR006671">
    <property type="entry name" value="Cyclin_N"/>
</dbReference>
<comment type="subunit">
    <text evidence="1">Interacts with the CDC2 protein kinase to form a serine/threonine kinase holoenzyme complex also known as maturation promoting factor (MPF). The cyclin subunit imparts substrate specificity to the complex.</text>
</comment>
<protein>
    <recommendedName>
        <fullName evidence="5">B-like cyclin</fullName>
    </recommendedName>
</protein>
<dbReference type="FunFam" id="1.10.472.10:FF:000081">
    <property type="entry name" value="Cyclin family protein"/>
    <property type="match status" value="1"/>
</dbReference>
<dbReference type="SUPFAM" id="SSF47954">
    <property type="entry name" value="Cyclin-like"/>
    <property type="match status" value="2"/>
</dbReference>
<keyword evidence="4" id="KW-0131">Cell cycle</keyword>
<organism evidence="9 10">
    <name type="scientific">Morella rubra</name>
    <name type="common">Chinese bayberry</name>
    <dbReference type="NCBI Taxonomy" id="262757"/>
    <lineage>
        <taxon>Eukaryota</taxon>
        <taxon>Viridiplantae</taxon>
        <taxon>Streptophyta</taxon>
        <taxon>Embryophyta</taxon>
        <taxon>Tracheophyta</taxon>
        <taxon>Spermatophyta</taxon>
        <taxon>Magnoliopsida</taxon>
        <taxon>eudicotyledons</taxon>
        <taxon>Gunneridae</taxon>
        <taxon>Pentapetalae</taxon>
        <taxon>rosids</taxon>
        <taxon>fabids</taxon>
        <taxon>Fagales</taxon>
        <taxon>Myricaceae</taxon>
        <taxon>Morella</taxon>
    </lineage>
</organism>
<reference evidence="9 10" key="1">
    <citation type="journal article" date="2019" name="Plant Biotechnol. J.">
        <title>The red bayberry genome and genetic basis of sex determination.</title>
        <authorList>
            <person name="Jia H.M."/>
            <person name="Jia H.J."/>
            <person name="Cai Q.L."/>
            <person name="Wang Y."/>
            <person name="Zhao H.B."/>
            <person name="Yang W.F."/>
            <person name="Wang G.Y."/>
            <person name="Li Y.H."/>
            <person name="Zhan D.L."/>
            <person name="Shen Y.T."/>
            <person name="Niu Q.F."/>
            <person name="Chang L."/>
            <person name="Qiu J."/>
            <person name="Zhao L."/>
            <person name="Xie H.B."/>
            <person name="Fu W.Y."/>
            <person name="Jin J."/>
            <person name="Li X.W."/>
            <person name="Jiao Y."/>
            <person name="Zhou C.C."/>
            <person name="Tu T."/>
            <person name="Chai C.Y."/>
            <person name="Gao J.L."/>
            <person name="Fan L.J."/>
            <person name="van de Weg E."/>
            <person name="Wang J.Y."/>
            <person name="Gao Z.S."/>
        </authorList>
    </citation>
    <scope>NUCLEOTIDE SEQUENCE [LARGE SCALE GENOMIC DNA]</scope>
    <source>
        <tissue evidence="9">Leaves</tissue>
    </source>
</reference>
<dbReference type="InterPro" id="IPR013763">
    <property type="entry name" value="Cyclin-like_dom"/>
</dbReference>
<keyword evidence="3 7" id="KW-0195">Cyclin</keyword>
<evidence type="ECO:0000313" key="9">
    <source>
        <dbReference type="EMBL" id="KAB1221911.1"/>
    </source>
</evidence>
<evidence type="ECO:0000256" key="7">
    <source>
        <dbReference type="RuleBase" id="RU000383"/>
    </source>
</evidence>
<dbReference type="Pfam" id="PF00134">
    <property type="entry name" value="Cyclin_N"/>
    <property type="match status" value="1"/>
</dbReference>
<keyword evidence="2" id="KW-0132">Cell division</keyword>
<comment type="similarity">
    <text evidence="6">Belongs to the cyclin family. Cyclin T subfamily.</text>
</comment>
<dbReference type="GO" id="GO:0006357">
    <property type="term" value="P:regulation of transcription by RNA polymerase II"/>
    <property type="evidence" value="ECO:0007669"/>
    <property type="project" value="InterPro"/>
</dbReference>
<evidence type="ECO:0000259" key="8">
    <source>
        <dbReference type="SMART" id="SM00385"/>
    </source>
</evidence>
<dbReference type="PANTHER" id="PTHR10026">
    <property type="entry name" value="CYCLIN"/>
    <property type="match status" value="1"/>
</dbReference>
<dbReference type="InterPro" id="IPR043198">
    <property type="entry name" value="Cyclin/Ssn8"/>
</dbReference>
<dbReference type="GO" id="GO:0051301">
    <property type="term" value="P:cell division"/>
    <property type="evidence" value="ECO:0007669"/>
    <property type="project" value="UniProtKB-KW"/>
</dbReference>
<evidence type="ECO:0000256" key="4">
    <source>
        <dbReference type="ARBA" id="ARBA00023306"/>
    </source>
</evidence>
<gene>
    <name evidence="9" type="ORF">CJ030_MR2G026727</name>
</gene>
<dbReference type="Proteomes" id="UP000516437">
    <property type="component" value="Chromosome 2"/>
</dbReference>
<dbReference type="GO" id="GO:0016538">
    <property type="term" value="F:cyclin-dependent protein serine/threonine kinase regulator activity"/>
    <property type="evidence" value="ECO:0007669"/>
    <property type="project" value="InterPro"/>
</dbReference>
<feature type="domain" description="Cyclin-like" evidence="8">
    <location>
        <begin position="162"/>
        <end position="246"/>
    </location>
</feature>
<dbReference type="OrthoDB" id="10264655at2759"/>
<evidence type="ECO:0000256" key="3">
    <source>
        <dbReference type="ARBA" id="ARBA00023127"/>
    </source>
</evidence>
<proteinExistence type="inferred from homology"/>
<evidence type="ECO:0000256" key="5">
    <source>
        <dbReference type="ARBA" id="ARBA00032263"/>
    </source>
</evidence>
<accession>A0A6A1W9L8</accession>
<dbReference type="InterPro" id="IPR036915">
    <property type="entry name" value="Cyclin-like_sf"/>
</dbReference>
<evidence type="ECO:0000313" key="10">
    <source>
        <dbReference type="Proteomes" id="UP000516437"/>
    </source>
</evidence>
<comment type="caution">
    <text evidence="9">The sequence shown here is derived from an EMBL/GenBank/DDBJ whole genome shotgun (WGS) entry which is preliminary data.</text>
</comment>
<feature type="domain" description="Cyclin-like" evidence="8">
    <location>
        <begin position="46"/>
        <end position="149"/>
    </location>
</feature>
<dbReference type="AlphaFoldDB" id="A0A6A1W9L8"/>
<evidence type="ECO:0000256" key="2">
    <source>
        <dbReference type="ARBA" id="ARBA00022618"/>
    </source>
</evidence>
<dbReference type="PIRSF" id="PIRSF036580">
    <property type="entry name" value="Cyclin_L"/>
    <property type="match status" value="1"/>
</dbReference>